<feature type="binding site" evidence="1">
    <location>
        <position position="128"/>
    </location>
    <ligand>
        <name>Mg(2+)</name>
        <dbReference type="ChEBI" id="CHEBI:18420"/>
    </ligand>
</feature>
<dbReference type="PANTHER" id="PTHR33254">
    <property type="entry name" value="4-HYDROXY-4-METHYL-2-OXOGLUTARATE ALDOLASE 3-RELATED"/>
    <property type="match status" value="1"/>
</dbReference>
<evidence type="ECO:0000256" key="1">
    <source>
        <dbReference type="PIRSR" id="PIRSR605493-1"/>
    </source>
</evidence>
<dbReference type="AlphaFoldDB" id="A0A161HFV9"/>
<dbReference type="GO" id="GO:0047443">
    <property type="term" value="F:4-hydroxy-4-methyl-2-oxoglutarate aldolase activity"/>
    <property type="evidence" value="ECO:0007669"/>
    <property type="project" value="TreeGrafter"/>
</dbReference>
<evidence type="ECO:0000313" key="3">
    <source>
        <dbReference type="Proteomes" id="UP000189580"/>
    </source>
</evidence>
<feature type="binding site" evidence="1">
    <location>
        <position position="127"/>
    </location>
    <ligand>
        <name>substrate</name>
    </ligand>
</feature>
<dbReference type="RefSeq" id="XP_018736987.1">
    <property type="nucleotide sequence ID" value="XM_018879032.1"/>
</dbReference>
<name>A0A161HFV9_9ASCO</name>
<sequence>MSRIETAALETYSACDVADALVKNGLADGGFIPHLVQQSPERPPETAVTGPAYTVLYAPIDDPRPAVASHYIDSAPEGSVVVLATTPDTQLSTAPYTTINNALYGGLMSTRAKFLGCKGSVVLGKIRDISEHRSLNYPVYSYGLGIAAPNKVAKVVGVNVPLTVPSSDLTIHPGDQIVGDENGVAVIPQRLLQNVIQDIPPRVKADQLAAEDIKSGVPAAEAQKTRRKNL</sequence>
<dbReference type="EMBL" id="CP014503">
    <property type="protein sequence ID" value="ANB14510.1"/>
    <property type="molecule type" value="Genomic_DNA"/>
</dbReference>
<organism evidence="2 3">
    <name type="scientific">Sugiyamaella lignohabitans</name>
    <dbReference type="NCBI Taxonomy" id="796027"/>
    <lineage>
        <taxon>Eukaryota</taxon>
        <taxon>Fungi</taxon>
        <taxon>Dikarya</taxon>
        <taxon>Ascomycota</taxon>
        <taxon>Saccharomycotina</taxon>
        <taxon>Dipodascomycetes</taxon>
        <taxon>Dipodascales</taxon>
        <taxon>Trichomonascaceae</taxon>
        <taxon>Sugiyamaella</taxon>
    </lineage>
</organism>
<proteinExistence type="predicted"/>
<keyword evidence="1" id="KW-0460">Magnesium</keyword>
<keyword evidence="1" id="KW-0479">Metal-binding</keyword>
<dbReference type="SUPFAM" id="SSF89562">
    <property type="entry name" value="RraA-like"/>
    <property type="match status" value="1"/>
</dbReference>
<dbReference type="CDD" id="cd16841">
    <property type="entry name" value="RraA_family"/>
    <property type="match status" value="1"/>
</dbReference>
<accession>A0A161HFV9</accession>
<dbReference type="GO" id="GO:0008948">
    <property type="term" value="F:oxaloacetate decarboxylase activity"/>
    <property type="evidence" value="ECO:0007669"/>
    <property type="project" value="TreeGrafter"/>
</dbReference>
<dbReference type="PANTHER" id="PTHR33254:SF28">
    <property type="entry name" value="4-HYDROXY-4-METHYL-2-OXOGLUTARATE ALDOLASE"/>
    <property type="match status" value="1"/>
</dbReference>
<keyword evidence="3" id="KW-1185">Reference proteome</keyword>
<dbReference type="Proteomes" id="UP000189580">
    <property type="component" value="Chromosome b"/>
</dbReference>
<dbReference type="InterPro" id="IPR005493">
    <property type="entry name" value="RraA/RraA-like"/>
</dbReference>
<evidence type="ECO:0000313" key="2">
    <source>
        <dbReference type="EMBL" id="ANB14510.1"/>
    </source>
</evidence>
<dbReference type="Pfam" id="PF03737">
    <property type="entry name" value="RraA-like"/>
    <property type="match status" value="1"/>
</dbReference>
<dbReference type="GeneID" id="30033980"/>
<dbReference type="InterPro" id="IPR036704">
    <property type="entry name" value="RraA/RraA-like_sf"/>
</dbReference>
<reference evidence="2 3" key="1">
    <citation type="submission" date="2016-02" db="EMBL/GenBank/DDBJ databases">
        <title>Complete genome sequence and transcriptome regulation of the pentose utilising yeast Sugiyamaella lignohabitans.</title>
        <authorList>
            <person name="Bellasio M."/>
            <person name="Peymann A."/>
            <person name="Valli M."/>
            <person name="Sipitzky M."/>
            <person name="Graf A."/>
            <person name="Sauer M."/>
            <person name="Marx H."/>
            <person name="Mattanovich D."/>
        </authorList>
    </citation>
    <scope>NUCLEOTIDE SEQUENCE [LARGE SCALE GENOMIC DNA]</scope>
    <source>
        <strain evidence="2 3">CBS 10342</strain>
    </source>
</reference>
<comment type="cofactor">
    <cofactor evidence="1">
        <name>Mg(2+)</name>
        <dbReference type="ChEBI" id="CHEBI:18420"/>
    </cofactor>
</comment>
<feature type="binding site" evidence="1">
    <location>
        <begin position="105"/>
        <end position="108"/>
    </location>
    <ligand>
        <name>substrate</name>
    </ligand>
</feature>
<dbReference type="KEGG" id="slb:AWJ20_2105"/>
<gene>
    <name evidence="2" type="ORF">AWJ20_2105</name>
</gene>
<dbReference type="Gene3D" id="3.50.30.40">
    <property type="entry name" value="Ribonuclease E inhibitor RraA/RraA-like"/>
    <property type="match status" value="1"/>
</dbReference>
<dbReference type="GO" id="GO:0046872">
    <property type="term" value="F:metal ion binding"/>
    <property type="evidence" value="ECO:0007669"/>
    <property type="project" value="UniProtKB-KW"/>
</dbReference>
<dbReference type="OrthoDB" id="1476984at2759"/>
<protein>
    <submittedName>
        <fullName evidence="2">Uncharacterized protein</fullName>
    </submittedName>
</protein>